<dbReference type="KEGG" id="psyt:DSAG12_02597"/>
<feature type="transmembrane region" description="Helical" evidence="1">
    <location>
        <begin position="30"/>
        <end position="56"/>
    </location>
</feature>
<dbReference type="AlphaFoldDB" id="A0A5B9DD20"/>
<name>A0A5B9DD20_9ARCH</name>
<evidence type="ECO:0000256" key="1">
    <source>
        <dbReference type="SAM" id="Phobius"/>
    </source>
</evidence>
<reference evidence="2 3" key="2">
    <citation type="journal article" date="2024" name="Int. J. Syst. Evol. Microbiol.">
        <title>Promethearchaeum syntrophicum gen. nov., sp. nov., an anaerobic, obligately syntrophic archaeon, the first isolate of the lineage 'Asgard' archaea, and proposal of the new archaeal phylum Promethearchaeota phyl. nov. and kingdom Promethearchaeati regn. nov.</title>
        <authorList>
            <person name="Imachi H."/>
            <person name="Nobu M.K."/>
            <person name="Kato S."/>
            <person name="Takaki Y."/>
            <person name="Miyazaki M."/>
            <person name="Miyata M."/>
            <person name="Ogawara M."/>
            <person name="Saito Y."/>
            <person name="Sakai S."/>
            <person name="Tahara Y.O."/>
            <person name="Takano Y."/>
            <person name="Tasumi E."/>
            <person name="Uematsu K."/>
            <person name="Yoshimura T."/>
            <person name="Itoh T."/>
            <person name="Ohkuma M."/>
            <person name="Takai K."/>
        </authorList>
    </citation>
    <scope>NUCLEOTIDE SEQUENCE [LARGE SCALE GENOMIC DNA]</scope>
    <source>
        <strain evidence="2 3">MK-D1</strain>
    </source>
</reference>
<feature type="transmembrane region" description="Helical" evidence="1">
    <location>
        <begin position="111"/>
        <end position="131"/>
    </location>
</feature>
<keyword evidence="1" id="KW-1133">Transmembrane helix</keyword>
<protein>
    <submittedName>
        <fullName evidence="2">Uncharacterized protein</fullName>
    </submittedName>
</protein>
<reference evidence="2 3" key="1">
    <citation type="journal article" date="2020" name="Nature">
        <title>Isolation of an archaeon at the prokaryote-eukaryote interface.</title>
        <authorList>
            <person name="Imachi H."/>
            <person name="Nobu M.K."/>
            <person name="Nakahara N."/>
            <person name="Morono Y."/>
            <person name="Ogawara M."/>
            <person name="Takaki Y."/>
            <person name="Takano Y."/>
            <person name="Uematsu K."/>
            <person name="Ikuta T."/>
            <person name="Ito M."/>
            <person name="Matsui Y."/>
            <person name="Miyazaki M."/>
            <person name="Murata K."/>
            <person name="Saito Y."/>
            <person name="Sakai S."/>
            <person name="Song C."/>
            <person name="Tasumi E."/>
            <person name="Yamanaka Y."/>
            <person name="Yamaguchi T."/>
            <person name="Kamagata Y."/>
            <person name="Tamaki H."/>
            <person name="Takai K."/>
        </authorList>
    </citation>
    <scope>NUCLEOTIDE SEQUENCE [LARGE SCALE GENOMIC DNA]</scope>
    <source>
        <strain evidence="2 3">MK-D1</strain>
    </source>
</reference>
<keyword evidence="1" id="KW-0812">Transmembrane</keyword>
<accession>A0A5B9DD20</accession>
<keyword evidence="1" id="KW-0472">Membrane</keyword>
<proteinExistence type="predicted"/>
<feature type="transmembrane region" description="Helical" evidence="1">
    <location>
        <begin position="68"/>
        <end position="91"/>
    </location>
</feature>
<keyword evidence="3" id="KW-1185">Reference proteome</keyword>
<dbReference type="Proteomes" id="UP000321408">
    <property type="component" value="Chromosome"/>
</dbReference>
<dbReference type="RefSeq" id="WP_147663699.1">
    <property type="nucleotide sequence ID" value="NZ_CP042905.2"/>
</dbReference>
<gene>
    <name evidence="2" type="ORF">DSAG12_02597</name>
</gene>
<evidence type="ECO:0000313" key="3">
    <source>
        <dbReference type="Proteomes" id="UP000321408"/>
    </source>
</evidence>
<sequence>MTGYDENLWMWGLIRHISVGDVFDFLPPELLIPGLIIAVLILIFSIIILIFAWFIGRGKEIESTAEKIWIIMGLLELSVAIIYIVAIGIGWNSYTLRINYPVHNFWRIYNFHVGMITPFIGAVLSIVGGLIGKKNNRKMN</sequence>
<dbReference type="GeneID" id="41330581"/>
<organism evidence="2 3">
    <name type="scientific">Promethearchaeum syntrophicum</name>
    <dbReference type="NCBI Taxonomy" id="2594042"/>
    <lineage>
        <taxon>Archaea</taxon>
        <taxon>Promethearchaeati</taxon>
        <taxon>Promethearchaeota</taxon>
        <taxon>Promethearchaeia</taxon>
        <taxon>Promethearchaeales</taxon>
        <taxon>Promethearchaeaceae</taxon>
        <taxon>Promethearchaeum</taxon>
    </lineage>
</organism>
<evidence type="ECO:0000313" key="2">
    <source>
        <dbReference type="EMBL" id="QEE16767.1"/>
    </source>
</evidence>
<dbReference type="EMBL" id="CP042905">
    <property type="protein sequence ID" value="QEE16767.1"/>
    <property type="molecule type" value="Genomic_DNA"/>
</dbReference>